<accession>A0A9W9TMR4</accession>
<comment type="caution">
    <text evidence="2">The sequence shown here is derived from an EMBL/GenBank/DDBJ whole genome shotgun (WGS) entry which is preliminary data.</text>
</comment>
<feature type="region of interest" description="Disordered" evidence="1">
    <location>
        <begin position="794"/>
        <end position="840"/>
    </location>
</feature>
<keyword evidence="3" id="KW-1185">Reference proteome</keyword>
<feature type="region of interest" description="Disordered" evidence="1">
    <location>
        <begin position="862"/>
        <end position="916"/>
    </location>
</feature>
<dbReference type="GeneID" id="81384551"/>
<evidence type="ECO:0000313" key="2">
    <source>
        <dbReference type="EMBL" id="KAJ5231878.1"/>
    </source>
</evidence>
<evidence type="ECO:0000256" key="1">
    <source>
        <dbReference type="SAM" id="MobiDB-lite"/>
    </source>
</evidence>
<feature type="compositionally biased region" description="Low complexity" evidence="1">
    <location>
        <begin position="811"/>
        <end position="821"/>
    </location>
</feature>
<sequence>MMSTNNNPDVGRVHIPPGFPKDHNYHLPTPPEPWYDLWILPDPPEEEYVVFNRPWKTLLNDRALTKAALNTLTAHHLWGIDWTRDPRGTRESMLRGLYKLFWHMPEHNRPKNFTEFFDLRRDAGPRLLGYGEKFPDPAYAPEVSIFGKGSIMTHEQATEAIGKPIALPLPVSIQHPNLPPPLQQGAVYNPPFQMPFDAGLMNVSPNHVRQYLFPLYRDALPADPWQPLSPGEIIQLPVEAPETPETTEPTDENGQPLRYPELPKIRHSTQLEVNEELMKSLMKLTYHEIQRHPSAPSNCSVPTRVASTPEDLDIIQVGLYPSTSEVKIDFETIDISPEGQLCSYRGRGPVGSMGSASLDTVIVVGMLTDAGCTVIDRYNKRQLLFDDVEKAFMEAINMNWDCLSAELSKELRDSLFRKIHIAYPALGMGQILPPWALWAKLTRNFAQFQYTCRDRFNYCTCEMRDPEESSLTVGGTVLPPFQPRDRKGVTPAALISRKLSARHHWGCKFCQLTRGGGRTTERVVERLPPRLALITHPETRLLNHTEAFQFDYRDEHGQNSVATYRWLGGIYYFEERLRVYWTEAEPGRVNPETIRVYDPISTTGVIAGSIPIGGDGPIPPEWSQSAIPLLIYERVIDVPKETLLSYGRQITTMLNHINDDRPALTNFSIPTRKVHFGVKANTIRLPNLGDRYFHVRRPNAGAQIELDHFAGNSILNLYSMMVTNPFHAAVRPLFERIAKAPLPTFQPGVPPEVPAYPLPDPPYVFTSTLSNPEGFFDISQPWSMEPLEVDEAAMVTHESQPEQRQDDPEPEQQTYQEQEQPWHQGQSLYQEQRSHARHPEVHVTEEKMLEDMWMEWINFSPVSRSPRSSAGSKRSQLSSSGDVHMGGTSSDLALRRRRSKRTRSRGETPSRVNKRR</sequence>
<dbReference type="AlphaFoldDB" id="A0A9W9TMR4"/>
<organism evidence="2 3">
    <name type="scientific">Penicillium citrinum</name>
    <dbReference type="NCBI Taxonomy" id="5077"/>
    <lineage>
        <taxon>Eukaryota</taxon>
        <taxon>Fungi</taxon>
        <taxon>Dikarya</taxon>
        <taxon>Ascomycota</taxon>
        <taxon>Pezizomycotina</taxon>
        <taxon>Eurotiomycetes</taxon>
        <taxon>Eurotiomycetidae</taxon>
        <taxon>Eurotiales</taxon>
        <taxon>Aspergillaceae</taxon>
        <taxon>Penicillium</taxon>
    </lineage>
</organism>
<evidence type="ECO:0000313" key="3">
    <source>
        <dbReference type="Proteomes" id="UP001147733"/>
    </source>
</evidence>
<dbReference type="Proteomes" id="UP001147733">
    <property type="component" value="Unassembled WGS sequence"/>
</dbReference>
<reference evidence="2" key="1">
    <citation type="submission" date="2022-11" db="EMBL/GenBank/DDBJ databases">
        <authorList>
            <person name="Petersen C."/>
        </authorList>
    </citation>
    <scope>NUCLEOTIDE SEQUENCE</scope>
    <source>
        <strain evidence="2">IBT 23319</strain>
    </source>
</reference>
<gene>
    <name evidence="2" type="ORF">N7469_006466</name>
</gene>
<protein>
    <submittedName>
        <fullName evidence="2">Uncharacterized protein</fullName>
    </submittedName>
</protein>
<proteinExistence type="predicted"/>
<name>A0A9W9TMR4_PENCI</name>
<dbReference type="RefSeq" id="XP_056500622.1">
    <property type="nucleotide sequence ID" value="XM_056645384.1"/>
</dbReference>
<feature type="compositionally biased region" description="Polar residues" evidence="1">
    <location>
        <begin position="862"/>
        <end position="891"/>
    </location>
</feature>
<dbReference type="OrthoDB" id="5431239at2759"/>
<dbReference type="EMBL" id="JAPQKT010000005">
    <property type="protein sequence ID" value="KAJ5231878.1"/>
    <property type="molecule type" value="Genomic_DNA"/>
</dbReference>
<reference evidence="2" key="2">
    <citation type="journal article" date="2023" name="IMA Fungus">
        <title>Comparative genomic study of the Penicillium genus elucidates a diverse pangenome and 15 lateral gene transfer events.</title>
        <authorList>
            <person name="Petersen C."/>
            <person name="Sorensen T."/>
            <person name="Nielsen M.R."/>
            <person name="Sondergaard T.E."/>
            <person name="Sorensen J.L."/>
            <person name="Fitzpatrick D.A."/>
            <person name="Frisvad J.C."/>
            <person name="Nielsen K.L."/>
        </authorList>
    </citation>
    <scope>NUCLEOTIDE SEQUENCE</scope>
    <source>
        <strain evidence="2">IBT 23319</strain>
    </source>
</reference>